<keyword evidence="2" id="KW-1185">Reference proteome</keyword>
<dbReference type="RefSeq" id="WP_159527518.1">
    <property type="nucleotide sequence ID" value="NZ_WUUU01000207.1"/>
</dbReference>
<proteinExistence type="predicted"/>
<evidence type="ECO:0000313" key="1">
    <source>
        <dbReference type="EMBL" id="MXR22134.1"/>
    </source>
</evidence>
<dbReference type="EMBL" id="WUUU01000207">
    <property type="protein sequence ID" value="MXR22134.1"/>
    <property type="molecule type" value="Genomic_DNA"/>
</dbReference>
<accession>A0A6B0SK03</accession>
<name>A0A6B0SK03_9EURY</name>
<comment type="caution">
    <text evidence="1">The sequence shown here is derived from an EMBL/GenBank/DDBJ whole genome shotgun (WGS) entry which is preliminary data.</text>
</comment>
<evidence type="ECO:0000313" key="2">
    <source>
        <dbReference type="Proteomes" id="UP000471521"/>
    </source>
</evidence>
<dbReference type="OrthoDB" id="381709at2157"/>
<gene>
    <name evidence="1" type="ORF">GRX66_16625</name>
</gene>
<protein>
    <submittedName>
        <fullName evidence="1">Uncharacterized protein</fullName>
    </submittedName>
</protein>
<sequence>MTGFGTPEPERREPPVYECRTCDGRTHNPRRICSDCRYEGAGCDRFRDRRRGEGAK</sequence>
<dbReference type="Proteomes" id="UP000471521">
    <property type="component" value="Unassembled WGS sequence"/>
</dbReference>
<organism evidence="1 2">
    <name type="scientific">Halobacterium bonnevillei</name>
    <dbReference type="NCBI Taxonomy" id="2692200"/>
    <lineage>
        <taxon>Archaea</taxon>
        <taxon>Methanobacteriati</taxon>
        <taxon>Methanobacteriota</taxon>
        <taxon>Stenosarchaea group</taxon>
        <taxon>Halobacteria</taxon>
        <taxon>Halobacteriales</taxon>
        <taxon>Halobacteriaceae</taxon>
        <taxon>Halobacterium</taxon>
    </lineage>
</organism>
<dbReference type="AlphaFoldDB" id="A0A6B0SK03"/>
<reference evidence="1 2" key="1">
    <citation type="submission" date="2019-12" db="EMBL/GenBank/DDBJ databases">
        <title>Isolation and characterization of three novel carbon monoxide-oxidizing members of Halobacteria from salione crusts and soils.</title>
        <authorList>
            <person name="Myers M.R."/>
            <person name="King G.M."/>
        </authorList>
    </citation>
    <scope>NUCLEOTIDE SEQUENCE [LARGE SCALE GENOMIC DNA]</scope>
    <source>
        <strain evidence="1 2">PCN9</strain>
    </source>
</reference>